<sequence length="126" mass="14818">MEIISSALDGTLNRAWKRRRYQRFDGGYRRNTNSVTFGGGNRRFWKIKAIPKLRWKKASPIRLWIKFKNAYVKMMLRLGGSDNVFDSKKAPKTLLISGGYSTEEFQRRLIYEISKNFFTSRELATI</sequence>
<proteinExistence type="predicted"/>
<organism evidence="1 2">
    <name type="scientific">Lactuca virosa</name>
    <dbReference type="NCBI Taxonomy" id="75947"/>
    <lineage>
        <taxon>Eukaryota</taxon>
        <taxon>Viridiplantae</taxon>
        <taxon>Streptophyta</taxon>
        <taxon>Embryophyta</taxon>
        <taxon>Tracheophyta</taxon>
        <taxon>Spermatophyta</taxon>
        <taxon>Magnoliopsida</taxon>
        <taxon>eudicotyledons</taxon>
        <taxon>Gunneridae</taxon>
        <taxon>Pentapetalae</taxon>
        <taxon>asterids</taxon>
        <taxon>campanulids</taxon>
        <taxon>Asterales</taxon>
        <taxon>Asteraceae</taxon>
        <taxon>Cichorioideae</taxon>
        <taxon>Cichorieae</taxon>
        <taxon>Lactucinae</taxon>
        <taxon>Lactuca</taxon>
    </lineage>
</organism>
<dbReference type="Proteomes" id="UP001157418">
    <property type="component" value="Unassembled WGS sequence"/>
</dbReference>
<reference evidence="1 2" key="1">
    <citation type="submission" date="2022-01" db="EMBL/GenBank/DDBJ databases">
        <authorList>
            <person name="Xiong W."/>
            <person name="Schranz E."/>
        </authorList>
    </citation>
    <scope>NUCLEOTIDE SEQUENCE [LARGE SCALE GENOMIC DNA]</scope>
</reference>
<dbReference type="EMBL" id="CAKMRJ010000001">
    <property type="protein sequence ID" value="CAH1413483.1"/>
    <property type="molecule type" value="Genomic_DNA"/>
</dbReference>
<evidence type="ECO:0000313" key="2">
    <source>
        <dbReference type="Proteomes" id="UP001157418"/>
    </source>
</evidence>
<dbReference type="PANTHER" id="PTHR33702">
    <property type="entry name" value="BNAA09G40010D PROTEIN"/>
    <property type="match status" value="1"/>
</dbReference>
<dbReference type="PANTHER" id="PTHR33702:SF16">
    <property type="match status" value="1"/>
</dbReference>
<comment type="caution">
    <text evidence="1">The sequence shown here is derived from an EMBL/GenBank/DDBJ whole genome shotgun (WGS) entry which is preliminary data.</text>
</comment>
<accession>A0AAU9LBY9</accession>
<name>A0AAU9LBY9_9ASTR</name>
<gene>
    <name evidence="1" type="ORF">LVIROSA_LOCUS1444</name>
</gene>
<dbReference type="AlphaFoldDB" id="A0AAU9LBY9"/>
<protein>
    <submittedName>
        <fullName evidence="1">Uncharacterized protein</fullName>
    </submittedName>
</protein>
<keyword evidence="2" id="KW-1185">Reference proteome</keyword>
<evidence type="ECO:0000313" key="1">
    <source>
        <dbReference type="EMBL" id="CAH1413483.1"/>
    </source>
</evidence>